<dbReference type="RefSeq" id="WP_380080372.1">
    <property type="nucleotide sequence ID" value="NZ_JBHSGO010000217.1"/>
</dbReference>
<gene>
    <name evidence="1" type="ORF">ACFO3G_09740</name>
</gene>
<sequence length="70" mass="8809">MVKKSYPPQMRRTHSMNLTFNDKEWEAIKTYLAHYKIDNRGRWFRETIMREVIKRLEMDQPLLFDEEEMW</sequence>
<evidence type="ECO:0000313" key="1">
    <source>
        <dbReference type="EMBL" id="MFC4666874.1"/>
    </source>
</evidence>
<dbReference type="EMBL" id="JBHSGO010000217">
    <property type="protein sequence ID" value="MFC4666874.1"/>
    <property type="molecule type" value="Genomic_DNA"/>
</dbReference>
<keyword evidence="2" id="KW-1185">Reference proteome</keyword>
<proteinExistence type="predicted"/>
<reference evidence="2" key="1">
    <citation type="journal article" date="2019" name="Int. J. Syst. Evol. Microbiol.">
        <title>The Global Catalogue of Microorganisms (GCM) 10K type strain sequencing project: providing services to taxonomists for standard genome sequencing and annotation.</title>
        <authorList>
            <consortium name="The Broad Institute Genomics Platform"/>
            <consortium name="The Broad Institute Genome Sequencing Center for Infectious Disease"/>
            <person name="Wu L."/>
            <person name="Ma J."/>
        </authorList>
    </citation>
    <scope>NUCLEOTIDE SEQUENCE [LARGE SCALE GENOMIC DNA]</scope>
    <source>
        <strain evidence="2">CGMCC 4.7357</strain>
    </source>
</reference>
<name>A0ABV9KA09_9PORP</name>
<evidence type="ECO:0000313" key="2">
    <source>
        <dbReference type="Proteomes" id="UP001596020"/>
    </source>
</evidence>
<accession>A0ABV9KA09</accession>
<protein>
    <submittedName>
        <fullName evidence="1">Uncharacterized protein</fullName>
    </submittedName>
</protein>
<comment type="caution">
    <text evidence="1">The sequence shown here is derived from an EMBL/GenBank/DDBJ whole genome shotgun (WGS) entry which is preliminary data.</text>
</comment>
<organism evidence="1 2">
    <name type="scientific">Falsiporphyromonas endometrii</name>
    <dbReference type="NCBI Taxonomy" id="1387297"/>
    <lineage>
        <taxon>Bacteria</taxon>
        <taxon>Pseudomonadati</taxon>
        <taxon>Bacteroidota</taxon>
        <taxon>Bacteroidia</taxon>
        <taxon>Bacteroidales</taxon>
        <taxon>Porphyromonadaceae</taxon>
        <taxon>Falsiporphyromonas</taxon>
    </lineage>
</organism>
<dbReference type="Proteomes" id="UP001596020">
    <property type="component" value="Unassembled WGS sequence"/>
</dbReference>